<feature type="compositionally biased region" description="Basic and acidic residues" evidence="1">
    <location>
        <begin position="88"/>
        <end position="100"/>
    </location>
</feature>
<protein>
    <submittedName>
        <fullName evidence="3">Uncharacterized protein</fullName>
    </submittedName>
</protein>
<reference evidence="3" key="1">
    <citation type="submission" date="2020-03" db="EMBL/GenBank/DDBJ databases">
        <title>Draft sequencing of Paenibacilllus sp. S3N08.</title>
        <authorList>
            <person name="Kim D.-U."/>
        </authorList>
    </citation>
    <scope>NUCLEOTIDE SEQUENCE</scope>
    <source>
        <strain evidence="3">S3N08</strain>
    </source>
</reference>
<feature type="region of interest" description="Disordered" evidence="1">
    <location>
        <begin position="29"/>
        <end position="100"/>
    </location>
</feature>
<accession>A0ABX0IYD2</accession>
<keyword evidence="2" id="KW-0732">Signal</keyword>
<dbReference type="RefSeq" id="WP_166146344.1">
    <property type="nucleotide sequence ID" value="NZ_JAAOIW010000001.1"/>
</dbReference>
<evidence type="ECO:0000313" key="3">
    <source>
        <dbReference type="EMBL" id="NHN28964.1"/>
    </source>
</evidence>
<name>A0ABX0IYD2_9BACL</name>
<feature type="compositionally biased region" description="Gly residues" evidence="1">
    <location>
        <begin position="174"/>
        <end position="184"/>
    </location>
</feature>
<feature type="compositionally biased region" description="Polar residues" evidence="1">
    <location>
        <begin position="64"/>
        <end position="76"/>
    </location>
</feature>
<evidence type="ECO:0000256" key="2">
    <source>
        <dbReference type="SAM" id="SignalP"/>
    </source>
</evidence>
<feature type="region of interest" description="Disordered" evidence="1">
    <location>
        <begin position="174"/>
        <end position="217"/>
    </location>
</feature>
<proteinExistence type="predicted"/>
<keyword evidence="4" id="KW-1185">Reference proteome</keyword>
<feature type="signal peptide" evidence="2">
    <location>
        <begin position="1"/>
        <end position="26"/>
    </location>
</feature>
<evidence type="ECO:0000256" key="1">
    <source>
        <dbReference type="SAM" id="MobiDB-lite"/>
    </source>
</evidence>
<feature type="chain" id="PRO_5045499936" evidence="2">
    <location>
        <begin position="27"/>
        <end position="377"/>
    </location>
</feature>
<evidence type="ECO:0000313" key="4">
    <source>
        <dbReference type="Proteomes" id="UP001165962"/>
    </source>
</evidence>
<gene>
    <name evidence="3" type="ORF">G9U52_03845</name>
</gene>
<organism evidence="3 4">
    <name type="scientific">Paenibacillus agricola</name>
    <dbReference type="NCBI Taxonomy" id="2716264"/>
    <lineage>
        <taxon>Bacteria</taxon>
        <taxon>Bacillati</taxon>
        <taxon>Bacillota</taxon>
        <taxon>Bacilli</taxon>
        <taxon>Bacillales</taxon>
        <taxon>Paenibacillaceae</taxon>
        <taxon>Paenibacillus</taxon>
    </lineage>
</organism>
<dbReference type="EMBL" id="JAAOIW010000001">
    <property type="protein sequence ID" value="NHN28964.1"/>
    <property type="molecule type" value="Genomic_DNA"/>
</dbReference>
<feature type="compositionally biased region" description="Low complexity" evidence="1">
    <location>
        <begin position="203"/>
        <end position="217"/>
    </location>
</feature>
<comment type="caution">
    <text evidence="3">The sequence shown here is derived from an EMBL/GenBank/DDBJ whole genome shotgun (WGS) entry which is preliminary data.</text>
</comment>
<sequence>MKKTTLSLALISALSVTILGGMNTYAAVDSGASSPQRPPAVQKSGQSEKPGKPPEAPPARASANGDTQQQDMNSQENRPEPGTTPPAPRHEGPTAEERQERTLQAAAEKGIVTEGRQIEDIQQEIRLKELESIADLLKSAAAEANINTDGLTLEEIQQELRAYYYTKMESLGIRGGKGMQGQGQQGPRPDHAPGQNGTGAGTNTGTTTTTTNAENGTTVVVSGGFNTDPQDNGRPVVLIAAALGVPTEVFREAFSGVTPAGAGGDGPSSELAQRNKAALMNVLAPYGITNERLDEVSNYYRYSESKGEVWSRTLATATATVTDGVVTGLTITNPGAGYSSNPTITVTGPNGTITATATLAYTTDFKTNGSISAISIN</sequence>
<dbReference type="Proteomes" id="UP001165962">
    <property type="component" value="Unassembled WGS sequence"/>
</dbReference>